<sequence length="534" mass="57510">MISALTWIKRGACAAHPRKVDLSDAEFAKIAARAGVELEDAKLELQLAQEAEGAAATEDLDDGNWEEEEEDENDDAASDESMDDNSDDDDDDDAMDVEKPELAEYNLDDYDAEPDNANAIESVNIFSNIKSMTFHDGTNGEDPYLQPAGDGEESDEDEDLAIGKNDNVLVIASTADDISVLEFQVLEGPPEDDEDDDEDDGRANLYTHHDLMLPTFPLAVEWFDYVPGSKTELRSTSHATDTGAFIAVAGFTPDIELWDVDVVDAMVPTAVLGAPKTDAPQDKAKKRALKKVNDAYHVDAVLALSWNTTHRNFLASGSADTTVKIWDLDTLSCVRSFVPHAKAKGGAAKVGLTKWAPTAPTCLLTGAHDRSLRFFDTRTPHDAVVVKLRADPEDAAWNTLPGRDTEVYVATEDGHVQLIDLRNAAAPKWTLSAHQGGATSSLSLTASGRTLASVGADKTLKVWNVAEGKPALSHSRQLQLGPLFACSWCPDQEGVIAVGGARGSVVLDLHANATIHANAGDRGEEDEDDDSDDE</sequence>
<dbReference type="Gene3D" id="2.130.10.10">
    <property type="entry name" value="YVTN repeat-like/Quinoprotein amine dehydrogenase"/>
    <property type="match status" value="1"/>
</dbReference>
<dbReference type="PROSITE" id="PS50082">
    <property type="entry name" value="WD_REPEATS_2"/>
    <property type="match status" value="2"/>
</dbReference>
<dbReference type="InterPro" id="IPR019775">
    <property type="entry name" value="WD40_repeat_CS"/>
</dbReference>
<dbReference type="eggNOG" id="KOG0270">
    <property type="taxonomic scope" value="Eukaryota"/>
</dbReference>
<dbReference type="PANTHER" id="PTHR14091">
    <property type="entry name" value="PERIODIC TRYPTOPHAN PROTEIN 1"/>
    <property type="match status" value="1"/>
</dbReference>
<dbReference type="PROSITE" id="PS00678">
    <property type="entry name" value="WD_REPEATS_1"/>
    <property type="match status" value="2"/>
</dbReference>
<dbReference type="STRING" id="578462.A0A0L0SZ60"/>
<evidence type="ECO:0000313" key="7">
    <source>
        <dbReference type="Proteomes" id="UP000054350"/>
    </source>
</evidence>
<feature type="repeat" description="WD" evidence="4">
    <location>
        <begin position="432"/>
        <end position="473"/>
    </location>
</feature>
<keyword evidence="3" id="KW-0677">Repeat</keyword>
<protein>
    <submittedName>
        <fullName evidence="6">Uncharacterized protein</fullName>
    </submittedName>
</protein>
<evidence type="ECO:0000313" key="6">
    <source>
        <dbReference type="EMBL" id="KNE67848.1"/>
    </source>
</evidence>
<dbReference type="InterPro" id="IPR015943">
    <property type="entry name" value="WD40/YVTN_repeat-like_dom_sf"/>
</dbReference>
<gene>
    <name evidence="6" type="ORF">AMAG_12564</name>
</gene>
<dbReference type="Pfam" id="PF00400">
    <property type="entry name" value="WD40"/>
    <property type="match status" value="2"/>
</dbReference>
<dbReference type="SMART" id="SM00320">
    <property type="entry name" value="WD40"/>
    <property type="match status" value="3"/>
</dbReference>
<dbReference type="Proteomes" id="UP000054350">
    <property type="component" value="Unassembled WGS sequence"/>
</dbReference>
<dbReference type="OMA" id="CFVPRGV"/>
<keyword evidence="7" id="KW-1185">Reference proteome</keyword>
<dbReference type="InterPro" id="IPR001680">
    <property type="entry name" value="WD40_rpt"/>
</dbReference>
<dbReference type="VEuPathDB" id="FungiDB:AMAG_12564"/>
<dbReference type="PANTHER" id="PTHR14091:SF0">
    <property type="entry name" value="PERIODIC TRYPTOPHAN PROTEIN 1 HOMOLOG"/>
    <property type="match status" value="1"/>
</dbReference>
<evidence type="ECO:0000256" key="3">
    <source>
        <dbReference type="ARBA" id="ARBA00022737"/>
    </source>
</evidence>
<dbReference type="GO" id="GO:0005634">
    <property type="term" value="C:nucleus"/>
    <property type="evidence" value="ECO:0007669"/>
    <property type="project" value="TreeGrafter"/>
</dbReference>
<dbReference type="GO" id="GO:0006364">
    <property type="term" value="P:rRNA processing"/>
    <property type="evidence" value="ECO:0007669"/>
    <property type="project" value="InterPro"/>
</dbReference>
<evidence type="ECO:0000256" key="5">
    <source>
        <dbReference type="SAM" id="MobiDB-lite"/>
    </source>
</evidence>
<dbReference type="EMBL" id="GG745354">
    <property type="protein sequence ID" value="KNE67848.1"/>
    <property type="molecule type" value="Genomic_DNA"/>
</dbReference>
<dbReference type="PRINTS" id="PR00320">
    <property type="entry name" value="GPROTEINBRPT"/>
</dbReference>
<reference evidence="7" key="2">
    <citation type="submission" date="2009-11" db="EMBL/GenBank/DDBJ databases">
        <title>The Genome Sequence of Allomyces macrogynus strain ATCC 38327.</title>
        <authorList>
            <consortium name="The Broad Institute Genome Sequencing Platform"/>
            <person name="Russ C."/>
            <person name="Cuomo C."/>
            <person name="Shea T."/>
            <person name="Young S.K."/>
            <person name="Zeng Q."/>
            <person name="Koehrsen M."/>
            <person name="Haas B."/>
            <person name="Borodovsky M."/>
            <person name="Guigo R."/>
            <person name="Alvarado L."/>
            <person name="Berlin A."/>
            <person name="Borenstein D."/>
            <person name="Chen Z."/>
            <person name="Engels R."/>
            <person name="Freedman E."/>
            <person name="Gellesch M."/>
            <person name="Goldberg J."/>
            <person name="Griggs A."/>
            <person name="Gujja S."/>
            <person name="Heiman D."/>
            <person name="Hepburn T."/>
            <person name="Howarth C."/>
            <person name="Jen D."/>
            <person name="Larson L."/>
            <person name="Lewis B."/>
            <person name="Mehta T."/>
            <person name="Park D."/>
            <person name="Pearson M."/>
            <person name="Roberts A."/>
            <person name="Saif S."/>
            <person name="Shenoy N."/>
            <person name="Sisk P."/>
            <person name="Stolte C."/>
            <person name="Sykes S."/>
            <person name="Walk T."/>
            <person name="White J."/>
            <person name="Yandava C."/>
            <person name="Burger G."/>
            <person name="Gray M.W."/>
            <person name="Holland P.W.H."/>
            <person name="King N."/>
            <person name="Lang F.B.F."/>
            <person name="Roger A.J."/>
            <person name="Ruiz-Trillo I."/>
            <person name="Lander E."/>
            <person name="Nusbaum C."/>
        </authorList>
    </citation>
    <scope>NUCLEOTIDE SEQUENCE [LARGE SCALE GENOMIC DNA]</scope>
    <source>
        <strain evidence="7">ATCC 38327</strain>
    </source>
</reference>
<dbReference type="OrthoDB" id="270624at2759"/>
<dbReference type="InterPro" id="IPR036322">
    <property type="entry name" value="WD40_repeat_dom_sf"/>
</dbReference>
<organism evidence="6 7">
    <name type="scientific">Allomyces macrogynus (strain ATCC 38327)</name>
    <name type="common">Allomyces javanicus var. macrogynus</name>
    <dbReference type="NCBI Taxonomy" id="578462"/>
    <lineage>
        <taxon>Eukaryota</taxon>
        <taxon>Fungi</taxon>
        <taxon>Fungi incertae sedis</taxon>
        <taxon>Blastocladiomycota</taxon>
        <taxon>Blastocladiomycetes</taxon>
        <taxon>Blastocladiales</taxon>
        <taxon>Blastocladiaceae</taxon>
        <taxon>Allomyces</taxon>
    </lineage>
</organism>
<dbReference type="PROSITE" id="PS50294">
    <property type="entry name" value="WD_REPEATS_REGION"/>
    <property type="match status" value="1"/>
</dbReference>
<proteinExistence type="predicted"/>
<evidence type="ECO:0000256" key="1">
    <source>
        <dbReference type="ARBA" id="ARBA00022553"/>
    </source>
</evidence>
<name>A0A0L0SZ60_ALLM3</name>
<keyword evidence="2 4" id="KW-0853">WD repeat</keyword>
<dbReference type="InterPro" id="IPR044285">
    <property type="entry name" value="PWP1"/>
</dbReference>
<reference evidence="6 7" key="1">
    <citation type="submission" date="2009-11" db="EMBL/GenBank/DDBJ databases">
        <title>Annotation of Allomyces macrogynus ATCC 38327.</title>
        <authorList>
            <consortium name="The Broad Institute Genome Sequencing Platform"/>
            <person name="Russ C."/>
            <person name="Cuomo C."/>
            <person name="Burger G."/>
            <person name="Gray M.W."/>
            <person name="Holland P.W.H."/>
            <person name="King N."/>
            <person name="Lang F.B.F."/>
            <person name="Roger A.J."/>
            <person name="Ruiz-Trillo I."/>
            <person name="Young S.K."/>
            <person name="Zeng Q."/>
            <person name="Gargeya S."/>
            <person name="Fitzgerald M."/>
            <person name="Haas B."/>
            <person name="Abouelleil A."/>
            <person name="Alvarado L."/>
            <person name="Arachchi H.M."/>
            <person name="Berlin A."/>
            <person name="Chapman S.B."/>
            <person name="Gearin G."/>
            <person name="Goldberg J."/>
            <person name="Griggs A."/>
            <person name="Gujja S."/>
            <person name="Hansen M."/>
            <person name="Heiman D."/>
            <person name="Howarth C."/>
            <person name="Larimer J."/>
            <person name="Lui A."/>
            <person name="MacDonald P.J.P."/>
            <person name="McCowen C."/>
            <person name="Montmayeur A."/>
            <person name="Murphy C."/>
            <person name="Neiman D."/>
            <person name="Pearson M."/>
            <person name="Priest M."/>
            <person name="Roberts A."/>
            <person name="Saif S."/>
            <person name="Shea T."/>
            <person name="Sisk P."/>
            <person name="Stolte C."/>
            <person name="Sykes S."/>
            <person name="Wortman J."/>
            <person name="Nusbaum C."/>
            <person name="Birren B."/>
        </authorList>
    </citation>
    <scope>NUCLEOTIDE SEQUENCE [LARGE SCALE GENOMIC DNA]</scope>
    <source>
        <strain evidence="6 7">ATCC 38327</strain>
    </source>
</reference>
<feature type="compositionally biased region" description="Acidic residues" evidence="5">
    <location>
        <begin position="58"/>
        <end position="95"/>
    </location>
</feature>
<feature type="region of interest" description="Disordered" evidence="5">
    <location>
        <begin position="137"/>
        <end position="158"/>
    </location>
</feature>
<feature type="repeat" description="WD" evidence="4">
    <location>
        <begin position="294"/>
        <end position="336"/>
    </location>
</feature>
<evidence type="ECO:0000256" key="2">
    <source>
        <dbReference type="ARBA" id="ARBA00022574"/>
    </source>
</evidence>
<accession>A0A0L0SZ60</accession>
<dbReference type="InterPro" id="IPR020472">
    <property type="entry name" value="WD40_PAC1"/>
</dbReference>
<keyword evidence="1" id="KW-0597">Phosphoprotein</keyword>
<feature type="region of interest" description="Disordered" evidence="5">
    <location>
        <begin position="49"/>
        <end position="98"/>
    </location>
</feature>
<evidence type="ECO:0000256" key="4">
    <source>
        <dbReference type="PROSITE-ProRule" id="PRU00221"/>
    </source>
</evidence>
<dbReference type="SUPFAM" id="SSF50978">
    <property type="entry name" value="WD40 repeat-like"/>
    <property type="match status" value="1"/>
</dbReference>
<dbReference type="AlphaFoldDB" id="A0A0L0SZ60"/>